<reference evidence="2" key="1">
    <citation type="submission" date="2016-02" db="EMBL/GenBank/DDBJ databases">
        <title>WGS assembly of Manihot esculenta.</title>
        <authorList>
            <person name="Bredeson J.V."/>
            <person name="Prochnik S.E."/>
            <person name="Lyons J.B."/>
            <person name="Schmutz J."/>
            <person name="Grimwood J."/>
            <person name="Vrebalov J."/>
            <person name="Bart R.S."/>
            <person name="Amuge T."/>
            <person name="Ferguson M.E."/>
            <person name="Green R."/>
            <person name="Putnam N."/>
            <person name="Stites J."/>
            <person name="Rounsley S."/>
            <person name="Rokhsar D.S."/>
        </authorList>
    </citation>
    <scope>NUCLEOTIDE SEQUENCE [LARGE SCALE GENOMIC DNA]</scope>
    <source>
        <tissue evidence="2">Leaf</tissue>
    </source>
</reference>
<gene>
    <name evidence="2" type="ORF">MANES_15G182100</name>
</gene>
<dbReference type="STRING" id="3983.A0A2C9UHC8"/>
<proteinExistence type="predicted"/>
<accession>A0A2C9UHC8</accession>
<dbReference type="AlphaFoldDB" id="A0A2C9UHC8"/>
<dbReference type="PANTHER" id="PTHR34190">
    <property type="entry name" value="EXPRESSED PROTEIN"/>
    <property type="match status" value="1"/>
</dbReference>
<dbReference type="PANTHER" id="PTHR34190:SF3">
    <property type="entry name" value="MICROSPORE-SPECIFIC PROMOTER 2"/>
    <property type="match status" value="1"/>
</dbReference>
<protein>
    <submittedName>
        <fullName evidence="2">Uncharacterized protein</fullName>
    </submittedName>
</protein>
<name>A0A2C9UHC8_MANES</name>
<feature type="compositionally biased region" description="Basic and acidic residues" evidence="1">
    <location>
        <begin position="122"/>
        <end position="149"/>
    </location>
</feature>
<dbReference type="EMBL" id="CM004401">
    <property type="protein sequence ID" value="OAY29918.1"/>
    <property type="molecule type" value="Genomic_DNA"/>
</dbReference>
<evidence type="ECO:0000256" key="1">
    <source>
        <dbReference type="SAM" id="MobiDB-lite"/>
    </source>
</evidence>
<feature type="compositionally biased region" description="Polar residues" evidence="1">
    <location>
        <begin position="88"/>
        <end position="121"/>
    </location>
</feature>
<feature type="region of interest" description="Disordered" evidence="1">
    <location>
        <begin position="88"/>
        <end position="169"/>
    </location>
</feature>
<sequence length="169" mass="19015">MENATHSHSSMPLVSRLDNLDFILKYLEGKQRLPKCSMRGTERQPAVPLDLAVREAYFKGSLMERVAFLERRLFQVNIHIVWLEVESSSTCQTSGYASSSQGSKTEPNSFSLPISTNPHQPNKQDQEAPPKEEEGSKKPMKQVIEEGKTCKTGRKGAPPKWPRLKMLGC</sequence>
<evidence type="ECO:0000313" key="2">
    <source>
        <dbReference type="EMBL" id="OAY29918.1"/>
    </source>
</evidence>
<organism evidence="2">
    <name type="scientific">Manihot esculenta</name>
    <name type="common">Cassava</name>
    <name type="synonym">Jatropha manihot</name>
    <dbReference type="NCBI Taxonomy" id="3983"/>
    <lineage>
        <taxon>Eukaryota</taxon>
        <taxon>Viridiplantae</taxon>
        <taxon>Streptophyta</taxon>
        <taxon>Embryophyta</taxon>
        <taxon>Tracheophyta</taxon>
        <taxon>Spermatophyta</taxon>
        <taxon>Magnoliopsida</taxon>
        <taxon>eudicotyledons</taxon>
        <taxon>Gunneridae</taxon>
        <taxon>Pentapetalae</taxon>
        <taxon>rosids</taxon>
        <taxon>fabids</taxon>
        <taxon>Malpighiales</taxon>
        <taxon>Euphorbiaceae</taxon>
        <taxon>Crotonoideae</taxon>
        <taxon>Manihoteae</taxon>
        <taxon>Manihot</taxon>
    </lineage>
</organism>